<dbReference type="GO" id="GO:0004113">
    <property type="term" value="F:2',3'-cyclic-nucleotide 3'-phosphodiesterase activity"/>
    <property type="evidence" value="ECO:0007669"/>
    <property type="project" value="InterPro"/>
</dbReference>
<evidence type="ECO:0000313" key="3">
    <source>
        <dbReference type="EMBL" id="TCQ02044.1"/>
    </source>
</evidence>
<dbReference type="HAMAP" id="MF_01940">
    <property type="entry name" value="RNA_CPDase"/>
    <property type="match status" value="1"/>
</dbReference>
<dbReference type="GO" id="GO:0016874">
    <property type="term" value="F:ligase activity"/>
    <property type="evidence" value="ECO:0007669"/>
    <property type="project" value="UniProtKB-KW"/>
</dbReference>
<dbReference type="OrthoDB" id="9789350at2"/>
<dbReference type="EC" id="3.1.4.58" evidence="2"/>
<evidence type="ECO:0000256" key="1">
    <source>
        <dbReference type="ARBA" id="ARBA00022801"/>
    </source>
</evidence>
<keyword evidence="4" id="KW-1185">Reference proteome</keyword>
<name>A0A4V2T3P2_9FIRM</name>
<keyword evidence="1 2" id="KW-0378">Hydrolase</keyword>
<comment type="function">
    <text evidence="2">Hydrolyzes RNA 2',3'-cyclic phosphodiester to an RNA 2'-phosphomonoester.</text>
</comment>
<accession>A0A4V2T3P2</accession>
<dbReference type="NCBIfam" id="TIGR02258">
    <property type="entry name" value="2_5_ligase"/>
    <property type="match status" value="1"/>
</dbReference>
<comment type="similarity">
    <text evidence="2">Belongs to the 2H phosphoesterase superfamily. ThpR family.</text>
</comment>
<organism evidence="3 4">
    <name type="scientific">Serpentinicella alkaliphila</name>
    <dbReference type="NCBI Taxonomy" id="1734049"/>
    <lineage>
        <taxon>Bacteria</taxon>
        <taxon>Bacillati</taxon>
        <taxon>Bacillota</taxon>
        <taxon>Clostridia</taxon>
        <taxon>Peptostreptococcales</taxon>
        <taxon>Natronincolaceae</taxon>
        <taxon>Serpentinicella</taxon>
    </lineage>
</organism>
<dbReference type="PANTHER" id="PTHR35561">
    <property type="entry name" value="RNA 2',3'-CYCLIC PHOSPHODIESTERASE"/>
    <property type="match status" value="1"/>
</dbReference>
<gene>
    <name evidence="3" type="ORF">EDD79_101917</name>
</gene>
<dbReference type="Gene3D" id="3.90.1140.10">
    <property type="entry name" value="Cyclic phosphodiesterase"/>
    <property type="match status" value="1"/>
</dbReference>
<dbReference type="RefSeq" id="WP_132848590.1">
    <property type="nucleotide sequence ID" value="NZ_CP058648.1"/>
</dbReference>
<sequence>MRVFFALEFDSVLKSKMKRVQQIIVENSLKGNFTAEENFHLTLEFIGEIKENEVEKLKAALIKAIENHSKFNINIKGIGNFRRGNKKILWFGVNNNEHLNRLFQSLGQELYDLGYEREERAYTPHITIGREVILKEDSVNIEQVINFNELVSINKVSLMGSTRKNGKLVYIPIFSIPLKDD</sequence>
<dbReference type="SUPFAM" id="SSF55144">
    <property type="entry name" value="LigT-like"/>
    <property type="match status" value="1"/>
</dbReference>
<protein>
    <recommendedName>
        <fullName evidence="2">RNA 2',3'-cyclic phosphodiesterase</fullName>
        <shortName evidence="2">RNA 2',3'-CPDase</shortName>
        <ecNumber evidence="2">3.1.4.58</ecNumber>
    </recommendedName>
</protein>
<reference evidence="3 4" key="1">
    <citation type="submission" date="2019-03" db="EMBL/GenBank/DDBJ databases">
        <title>Genomic Encyclopedia of Type Strains, Phase IV (KMG-IV): sequencing the most valuable type-strain genomes for metagenomic binning, comparative biology and taxonomic classification.</title>
        <authorList>
            <person name="Goeker M."/>
        </authorList>
    </citation>
    <scope>NUCLEOTIDE SEQUENCE [LARGE SCALE GENOMIC DNA]</scope>
    <source>
        <strain evidence="3 4">DSM 100013</strain>
    </source>
</reference>
<keyword evidence="3" id="KW-0436">Ligase</keyword>
<feature type="short sequence motif" description="HXTX 2" evidence="2">
    <location>
        <begin position="125"/>
        <end position="128"/>
    </location>
</feature>
<dbReference type="Pfam" id="PF13563">
    <property type="entry name" value="2_5_RNA_ligase2"/>
    <property type="match status" value="1"/>
</dbReference>
<dbReference type="AlphaFoldDB" id="A0A4V2T3P2"/>
<feature type="short sequence motif" description="HXTX 1" evidence="2">
    <location>
        <begin position="40"/>
        <end position="43"/>
    </location>
</feature>
<evidence type="ECO:0000256" key="2">
    <source>
        <dbReference type="HAMAP-Rule" id="MF_01940"/>
    </source>
</evidence>
<dbReference type="EMBL" id="SLYC01000019">
    <property type="protein sequence ID" value="TCQ02044.1"/>
    <property type="molecule type" value="Genomic_DNA"/>
</dbReference>
<dbReference type="InterPro" id="IPR009097">
    <property type="entry name" value="Cyclic_Pdiesterase"/>
</dbReference>
<feature type="active site" description="Proton donor" evidence="2">
    <location>
        <position position="40"/>
    </location>
</feature>
<dbReference type="Proteomes" id="UP000295504">
    <property type="component" value="Unassembled WGS sequence"/>
</dbReference>
<comment type="caution">
    <text evidence="3">The sequence shown here is derived from an EMBL/GenBank/DDBJ whole genome shotgun (WGS) entry which is preliminary data.</text>
</comment>
<proteinExistence type="inferred from homology"/>
<evidence type="ECO:0000313" key="4">
    <source>
        <dbReference type="Proteomes" id="UP000295504"/>
    </source>
</evidence>
<dbReference type="GO" id="GO:0008664">
    <property type="term" value="F:RNA 2',3'-cyclic 3'-phosphodiesterase activity"/>
    <property type="evidence" value="ECO:0007669"/>
    <property type="project" value="UniProtKB-EC"/>
</dbReference>
<dbReference type="InterPro" id="IPR004175">
    <property type="entry name" value="RNA_CPDase"/>
</dbReference>
<dbReference type="PANTHER" id="PTHR35561:SF1">
    <property type="entry name" value="RNA 2',3'-CYCLIC PHOSPHODIESTERASE"/>
    <property type="match status" value="1"/>
</dbReference>
<comment type="catalytic activity">
    <reaction evidence="2">
        <text>a 3'-end 2',3'-cyclophospho-ribonucleotide-RNA + H2O = a 3'-end 2'-phospho-ribonucleotide-RNA + H(+)</text>
        <dbReference type="Rhea" id="RHEA:11828"/>
        <dbReference type="Rhea" id="RHEA-COMP:10464"/>
        <dbReference type="Rhea" id="RHEA-COMP:17353"/>
        <dbReference type="ChEBI" id="CHEBI:15377"/>
        <dbReference type="ChEBI" id="CHEBI:15378"/>
        <dbReference type="ChEBI" id="CHEBI:83064"/>
        <dbReference type="ChEBI" id="CHEBI:173113"/>
        <dbReference type="EC" id="3.1.4.58"/>
    </reaction>
</comment>
<feature type="active site" description="Proton acceptor" evidence="2">
    <location>
        <position position="125"/>
    </location>
</feature>